<keyword evidence="8" id="KW-1185">Reference proteome</keyword>
<dbReference type="NCBIfam" id="TIGR02521">
    <property type="entry name" value="type_IV_pilW"/>
    <property type="match status" value="1"/>
</dbReference>
<gene>
    <name evidence="7" type="primary">pilW</name>
    <name evidence="7" type="ORF">OCL06_13885</name>
</gene>
<proteinExistence type="predicted"/>
<sequence>MRIALLALMLFMSGCVSQSQLGQQYGDDFDREEAAKTRISLGLTYLKNGDYQQAKANLDRALAFAPRLADAHYSLAYYYQLVEENQRAEEAYQAAMDLAPDNATIANSYGAFLCQTGQYDSAKRYFLKAVNSQQYANSAQTYENMAMCAQEQGEFADAIDYFSTALNYQPTRAKSLFLLTELYLKTEQWDKAAQTLTRFERVARVSPESLWLAVRVAQGQQNLEKAKGFGEMLLSMYPDSQQAAAYLRSREDEPAAVIMRKAKPSITNAEEVADNPAAESAVDESANSAKRKSAPTDTNKDAAMPRFHVVQAQENLYRISLRYNLKMATLQEWNNLESAGAIFAGMKLWLVPPQQQEE</sequence>
<feature type="domain" description="LysM" evidence="6">
    <location>
        <begin position="306"/>
        <end position="350"/>
    </location>
</feature>
<dbReference type="SMART" id="SM00028">
    <property type="entry name" value="TPR"/>
    <property type="match status" value="5"/>
</dbReference>
<dbReference type="SMART" id="SM00257">
    <property type="entry name" value="LysM"/>
    <property type="match status" value="1"/>
</dbReference>
<organism evidence="7 8">
    <name type="scientific">Alteromonas salexigens</name>
    <dbReference type="NCBI Taxonomy" id="2982530"/>
    <lineage>
        <taxon>Bacteria</taxon>
        <taxon>Pseudomonadati</taxon>
        <taxon>Pseudomonadota</taxon>
        <taxon>Gammaproteobacteria</taxon>
        <taxon>Alteromonadales</taxon>
        <taxon>Alteromonadaceae</taxon>
        <taxon>Alteromonas/Salinimonas group</taxon>
        <taxon>Alteromonas</taxon>
    </lineage>
</organism>
<evidence type="ECO:0000313" key="8">
    <source>
        <dbReference type="Proteomes" id="UP001209257"/>
    </source>
</evidence>
<evidence type="ECO:0000313" key="7">
    <source>
        <dbReference type="EMBL" id="MCU7555682.1"/>
    </source>
</evidence>
<keyword evidence="5" id="KW-0732">Signal</keyword>
<feature type="region of interest" description="Disordered" evidence="4">
    <location>
        <begin position="268"/>
        <end position="305"/>
    </location>
</feature>
<name>A0ABT2VQT8_9ALTE</name>
<dbReference type="PANTHER" id="PTHR45586:SF1">
    <property type="entry name" value="LIPOPOLYSACCHARIDE ASSEMBLY PROTEIN B"/>
    <property type="match status" value="1"/>
</dbReference>
<dbReference type="PANTHER" id="PTHR45586">
    <property type="entry name" value="TPR REPEAT-CONTAINING PROTEIN PA4667"/>
    <property type="match status" value="1"/>
</dbReference>
<dbReference type="PROSITE" id="PS51257">
    <property type="entry name" value="PROKAR_LIPOPROTEIN"/>
    <property type="match status" value="1"/>
</dbReference>
<evidence type="ECO:0000256" key="3">
    <source>
        <dbReference type="PROSITE-ProRule" id="PRU00339"/>
    </source>
</evidence>
<dbReference type="InterPro" id="IPR011990">
    <property type="entry name" value="TPR-like_helical_dom_sf"/>
</dbReference>
<evidence type="ECO:0000256" key="2">
    <source>
        <dbReference type="ARBA" id="ARBA00022803"/>
    </source>
</evidence>
<keyword evidence="1" id="KW-0677">Repeat</keyword>
<feature type="signal peptide" evidence="5">
    <location>
        <begin position="1"/>
        <end position="19"/>
    </location>
</feature>
<dbReference type="Gene3D" id="3.10.350.10">
    <property type="entry name" value="LysM domain"/>
    <property type="match status" value="1"/>
</dbReference>
<feature type="chain" id="PRO_5047136454" evidence="5">
    <location>
        <begin position="20"/>
        <end position="358"/>
    </location>
</feature>
<dbReference type="SUPFAM" id="SSF48452">
    <property type="entry name" value="TPR-like"/>
    <property type="match status" value="1"/>
</dbReference>
<dbReference type="SUPFAM" id="SSF54106">
    <property type="entry name" value="LysM domain"/>
    <property type="match status" value="1"/>
</dbReference>
<dbReference type="InterPro" id="IPR036779">
    <property type="entry name" value="LysM_dom_sf"/>
</dbReference>
<dbReference type="Gene3D" id="1.25.40.10">
    <property type="entry name" value="Tetratricopeptide repeat domain"/>
    <property type="match status" value="1"/>
</dbReference>
<feature type="repeat" description="TPR" evidence="3">
    <location>
        <begin position="69"/>
        <end position="102"/>
    </location>
</feature>
<dbReference type="InterPro" id="IPR018392">
    <property type="entry name" value="LysM"/>
</dbReference>
<feature type="repeat" description="TPR" evidence="3">
    <location>
        <begin position="35"/>
        <end position="68"/>
    </location>
</feature>
<dbReference type="PROSITE" id="PS50005">
    <property type="entry name" value="TPR"/>
    <property type="match status" value="3"/>
</dbReference>
<dbReference type="PROSITE" id="PS51782">
    <property type="entry name" value="LYSM"/>
    <property type="match status" value="1"/>
</dbReference>
<dbReference type="InterPro" id="IPR013360">
    <property type="entry name" value="Pilus_4_PilW"/>
</dbReference>
<dbReference type="EMBL" id="JAOTJC010000012">
    <property type="protein sequence ID" value="MCU7555682.1"/>
    <property type="molecule type" value="Genomic_DNA"/>
</dbReference>
<evidence type="ECO:0000256" key="5">
    <source>
        <dbReference type="SAM" id="SignalP"/>
    </source>
</evidence>
<dbReference type="Pfam" id="PF01476">
    <property type="entry name" value="LysM"/>
    <property type="match status" value="1"/>
</dbReference>
<comment type="caution">
    <text evidence="7">The sequence shown here is derived from an EMBL/GenBank/DDBJ whole genome shotgun (WGS) entry which is preliminary data.</text>
</comment>
<dbReference type="InterPro" id="IPR019734">
    <property type="entry name" value="TPR_rpt"/>
</dbReference>
<reference evidence="8" key="1">
    <citation type="submission" date="2023-07" db="EMBL/GenBank/DDBJ databases">
        <title>Study on multiphase classification of strain Alteromonas salexigens isolated from the Yellow Sea.</title>
        <authorList>
            <person name="Sun L."/>
        </authorList>
    </citation>
    <scope>NUCLEOTIDE SEQUENCE [LARGE SCALE GENOMIC DNA]</scope>
    <source>
        <strain evidence="8">ASW11-19</strain>
    </source>
</reference>
<accession>A0ABT2VQT8</accession>
<dbReference type="Pfam" id="PF13176">
    <property type="entry name" value="TPR_7"/>
    <property type="match status" value="1"/>
</dbReference>
<dbReference type="RefSeq" id="WP_262995573.1">
    <property type="nucleotide sequence ID" value="NZ_JAOTJC010000012.1"/>
</dbReference>
<evidence type="ECO:0000259" key="6">
    <source>
        <dbReference type="PROSITE" id="PS51782"/>
    </source>
</evidence>
<keyword evidence="2 3" id="KW-0802">TPR repeat</keyword>
<dbReference type="InterPro" id="IPR051012">
    <property type="entry name" value="CellSynth/LPSAsmb/PSIAsmb"/>
</dbReference>
<feature type="repeat" description="TPR" evidence="3">
    <location>
        <begin position="139"/>
        <end position="172"/>
    </location>
</feature>
<dbReference type="CDD" id="cd00118">
    <property type="entry name" value="LysM"/>
    <property type="match status" value="1"/>
</dbReference>
<dbReference type="Proteomes" id="UP001209257">
    <property type="component" value="Unassembled WGS sequence"/>
</dbReference>
<dbReference type="Pfam" id="PF13432">
    <property type="entry name" value="TPR_16"/>
    <property type="match status" value="1"/>
</dbReference>
<protein>
    <submittedName>
        <fullName evidence="7">Type IV pilus biogenesis/stability protein PilW</fullName>
    </submittedName>
</protein>
<evidence type="ECO:0000256" key="1">
    <source>
        <dbReference type="ARBA" id="ARBA00022737"/>
    </source>
</evidence>
<dbReference type="Pfam" id="PF13424">
    <property type="entry name" value="TPR_12"/>
    <property type="match status" value="1"/>
</dbReference>
<evidence type="ECO:0000256" key="4">
    <source>
        <dbReference type="SAM" id="MobiDB-lite"/>
    </source>
</evidence>